<dbReference type="Proteomes" id="UP000182229">
    <property type="component" value="Unassembled WGS sequence"/>
</dbReference>
<gene>
    <name evidence="1" type="ORF">BON30_42975</name>
</gene>
<dbReference type="STRING" id="83449.BON30_42975"/>
<proteinExistence type="predicted"/>
<keyword evidence="2" id="KW-1185">Reference proteome</keyword>
<reference evidence="1 2" key="2">
    <citation type="submission" date="2016-12" db="EMBL/GenBank/DDBJ databases">
        <title>Draft Genome Sequence of Cystobacter ferrugineus Strain Cbfe23.</title>
        <authorList>
            <person name="Akbar S."/>
            <person name="Dowd S.E."/>
            <person name="Stevens D.C."/>
        </authorList>
    </citation>
    <scope>NUCLEOTIDE SEQUENCE [LARGE SCALE GENOMIC DNA]</scope>
    <source>
        <strain evidence="1 2">Cbfe23</strain>
    </source>
</reference>
<name>A0A1L9AXB4_9BACT</name>
<dbReference type="AlphaFoldDB" id="A0A1L9AXB4"/>
<comment type="caution">
    <text evidence="1">The sequence shown here is derived from an EMBL/GenBank/DDBJ whole genome shotgun (WGS) entry which is preliminary data.</text>
</comment>
<dbReference type="InterPro" id="IPR011990">
    <property type="entry name" value="TPR-like_helical_dom_sf"/>
</dbReference>
<evidence type="ECO:0000313" key="2">
    <source>
        <dbReference type="Proteomes" id="UP000182229"/>
    </source>
</evidence>
<accession>A0A1L9AXB4</accession>
<dbReference type="Gene3D" id="1.25.40.10">
    <property type="entry name" value="Tetratricopeptide repeat domain"/>
    <property type="match status" value="1"/>
</dbReference>
<dbReference type="Pfam" id="PF13432">
    <property type="entry name" value="TPR_16"/>
    <property type="match status" value="1"/>
</dbReference>
<organism evidence="1 2">
    <name type="scientific">Cystobacter ferrugineus</name>
    <dbReference type="NCBI Taxonomy" id="83449"/>
    <lineage>
        <taxon>Bacteria</taxon>
        <taxon>Pseudomonadati</taxon>
        <taxon>Myxococcota</taxon>
        <taxon>Myxococcia</taxon>
        <taxon>Myxococcales</taxon>
        <taxon>Cystobacterineae</taxon>
        <taxon>Archangiaceae</taxon>
        <taxon>Cystobacter</taxon>
    </lineage>
</organism>
<reference evidence="2" key="1">
    <citation type="submission" date="2016-11" db="EMBL/GenBank/DDBJ databases">
        <authorList>
            <person name="Shukria A."/>
            <person name="Stevens D.C."/>
        </authorList>
    </citation>
    <scope>NUCLEOTIDE SEQUENCE [LARGE SCALE GENOMIC DNA]</scope>
    <source>
        <strain evidence="2">Cbfe23</strain>
    </source>
</reference>
<dbReference type="EMBL" id="MPIN01000018">
    <property type="protein sequence ID" value="OJH34640.1"/>
    <property type="molecule type" value="Genomic_DNA"/>
</dbReference>
<sequence>MLWLLVAGTLAAATDVPVSGDLTPALTQEAAGDSEGALAAVQEIIQSWPNEALPRLEAARLRLKLGGDLDLVEKDLEVAFASAPNNPRLHFLRGLLWEERGQLSRAASAYERAVFLRSSYDEARFRLGGVWAALGDWLKAEMHYRLLARTRPEWIQVRLQLIHVIEQQGRLEDAEKEWRQLSAEQPANVLVLEQFARFYERTGRPRLATQLRAELRPASPPKKMRPLRPSRR</sequence>
<dbReference type="RefSeq" id="WP_071904469.1">
    <property type="nucleotide sequence ID" value="NZ_MPIN01000018.1"/>
</dbReference>
<dbReference type="SUPFAM" id="SSF48452">
    <property type="entry name" value="TPR-like"/>
    <property type="match status" value="1"/>
</dbReference>
<evidence type="ECO:0000313" key="1">
    <source>
        <dbReference type="EMBL" id="OJH34640.1"/>
    </source>
</evidence>
<protein>
    <submittedName>
        <fullName evidence="1">Uncharacterized protein</fullName>
    </submittedName>
</protein>
<dbReference type="OrthoDB" id="5512755at2"/>